<organism evidence="2 3">
    <name type="scientific">Litoreibacter ascidiaceicola</name>
    <dbReference type="NCBI Taxonomy" id="1486859"/>
    <lineage>
        <taxon>Bacteria</taxon>
        <taxon>Pseudomonadati</taxon>
        <taxon>Pseudomonadota</taxon>
        <taxon>Alphaproteobacteria</taxon>
        <taxon>Rhodobacterales</taxon>
        <taxon>Roseobacteraceae</taxon>
        <taxon>Litoreibacter</taxon>
    </lineage>
</organism>
<dbReference type="Proteomes" id="UP000184144">
    <property type="component" value="Unassembled WGS sequence"/>
</dbReference>
<evidence type="ECO:0000256" key="1">
    <source>
        <dbReference type="SAM" id="SignalP"/>
    </source>
</evidence>
<sequence length="415" mass="45112">MLRSAFVSIVTAFVLIATSSFVAAEPLQFVILDPPVGLDPQEPTLFALNDGRVVMSWTEPDGDGFVVKMTVGNFSGWTEARTIVRSNDLFINWADFPSIAAFPDGTLAAHWLQEDGDGPFAYDVNIALSADEGRTWSAPIVPHQDGTQSQHGFATLMPITENALISVWLDARAYKKDLFSDPASELPDAMQLRATQLTSDGILSEDILLDAQTCSCCQTSATVLSDGDVLVAYRDRTDTEIRDISVVRLEDGQWSKPSIVHKDNWKISGCPVNGPAIDALGETAVVAWYTAANDTPAVKVAFSKNGGRYFDAPMRIDLGEAAGRVDALMLNEQTALITWVEWQEAGEVIFACQARIGEPCGQQQTITVNTGAGSVNFPRMVQTSDGVYLAWTQPAIEGSEQQNHKATVRVIFARF</sequence>
<accession>A0A1M5DI26</accession>
<dbReference type="EMBL" id="FQUV01000009">
    <property type="protein sequence ID" value="SHF66679.1"/>
    <property type="molecule type" value="Genomic_DNA"/>
</dbReference>
<dbReference type="InterPro" id="IPR036278">
    <property type="entry name" value="Sialidase_sf"/>
</dbReference>
<dbReference type="AlphaFoldDB" id="A0A1M5DI26"/>
<name>A0A1M5DI26_9RHOB</name>
<keyword evidence="1" id="KW-0732">Signal</keyword>
<dbReference type="OrthoDB" id="9764969at2"/>
<protein>
    <submittedName>
        <fullName evidence="2">BNR repeat-like domain-containing protein</fullName>
    </submittedName>
</protein>
<evidence type="ECO:0000313" key="2">
    <source>
        <dbReference type="EMBL" id="SHF66679.1"/>
    </source>
</evidence>
<reference evidence="3" key="1">
    <citation type="submission" date="2016-11" db="EMBL/GenBank/DDBJ databases">
        <authorList>
            <person name="Varghese N."/>
            <person name="Submissions S."/>
        </authorList>
    </citation>
    <scope>NUCLEOTIDE SEQUENCE [LARGE SCALE GENOMIC DNA]</scope>
    <source>
        <strain evidence="3">DSM 100566</strain>
    </source>
</reference>
<feature type="chain" id="PRO_5012477248" evidence="1">
    <location>
        <begin position="24"/>
        <end position="415"/>
    </location>
</feature>
<dbReference type="CDD" id="cd15482">
    <property type="entry name" value="Sialidase_non-viral"/>
    <property type="match status" value="2"/>
</dbReference>
<evidence type="ECO:0000313" key="3">
    <source>
        <dbReference type="Proteomes" id="UP000184144"/>
    </source>
</evidence>
<keyword evidence="3" id="KW-1185">Reference proteome</keyword>
<dbReference type="Gene3D" id="2.120.10.10">
    <property type="match status" value="2"/>
</dbReference>
<dbReference type="STRING" id="1486859.SAMN05444273_10955"/>
<proteinExistence type="predicted"/>
<dbReference type="SUPFAM" id="SSF50939">
    <property type="entry name" value="Sialidases"/>
    <property type="match status" value="1"/>
</dbReference>
<feature type="signal peptide" evidence="1">
    <location>
        <begin position="1"/>
        <end position="23"/>
    </location>
</feature>
<gene>
    <name evidence="2" type="ORF">SAMN05444273_10955</name>
</gene>